<evidence type="ECO:0000313" key="2">
    <source>
        <dbReference type="EMBL" id="GAB1224499.1"/>
    </source>
</evidence>
<dbReference type="InterPro" id="IPR027417">
    <property type="entry name" value="P-loop_NTPase"/>
</dbReference>
<gene>
    <name evidence="2" type="ORF">ENUP19_0204G0009</name>
</gene>
<evidence type="ECO:0000313" key="3">
    <source>
        <dbReference type="Proteomes" id="UP001628156"/>
    </source>
</evidence>
<protein>
    <recommendedName>
        <fullName evidence="4">ABC transporter domain-containing protein</fullName>
    </recommendedName>
</protein>
<dbReference type="PANTHER" id="PTHR19211:SF14">
    <property type="entry name" value="ATP-BINDING CASSETTE SUB-FAMILY F MEMBER 1"/>
    <property type="match status" value="1"/>
</dbReference>
<evidence type="ECO:0000256" key="1">
    <source>
        <dbReference type="ARBA" id="ARBA00022737"/>
    </source>
</evidence>
<comment type="caution">
    <text evidence="2">The sequence shown here is derived from an EMBL/GenBank/DDBJ whole genome shotgun (WGS) entry which is preliminary data.</text>
</comment>
<dbReference type="EMBL" id="BAAFRS010000204">
    <property type="protein sequence ID" value="GAB1224499.1"/>
    <property type="molecule type" value="Genomic_DNA"/>
</dbReference>
<evidence type="ECO:0008006" key="4">
    <source>
        <dbReference type="Google" id="ProtNLM"/>
    </source>
</evidence>
<reference evidence="2 3" key="1">
    <citation type="journal article" date="2019" name="PLoS Negl. Trop. Dis.">
        <title>Whole genome sequencing of Entamoeba nuttalli reveals mammalian host-related molecular signatures and a novel octapeptide-repeat surface protein.</title>
        <authorList>
            <person name="Tanaka M."/>
            <person name="Makiuchi T."/>
            <person name="Komiyama T."/>
            <person name="Shiina T."/>
            <person name="Osaki K."/>
            <person name="Tachibana H."/>
        </authorList>
    </citation>
    <scope>NUCLEOTIDE SEQUENCE [LARGE SCALE GENOMIC DNA]</scope>
    <source>
        <strain evidence="2 3">P19-061405</strain>
    </source>
</reference>
<dbReference type="Proteomes" id="UP001628156">
    <property type="component" value="Unassembled WGS sequence"/>
</dbReference>
<keyword evidence="3" id="KW-1185">Reference proteome</keyword>
<sequence length="84" mass="9972">MQKTFPSAQIQEIRQFLGRFGLKGDTRKTTNTNIIRWSKKLVFAEICWKKPHLLLLDEPTNHLDADSIEHLIEGLIHFWRWISN</sequence>
<name>A0ABQ0DNQ7_9EUKA</name>
<dbReference type="PANTHER" id="PTHR19211">
    <property type="entry name" value="ATP-BINDING TRANSPORT PROTEIN-RELATED"/>
    <property type="match status" value="1"/>
</dbReference>
<dbReference type="InterPro" id="IPR050611">
    <property type="entry name" value="ABCF"/>
</dbReference>
<keyword evidence="1" id="KW-0677">Repeat</keyword>
<dbReference type="SUPFAM" id="SSF52540">
    <property type="entry name" value="P-loop containing nucleoside triphosphate hydrolases"/>
    <property type="match status" value="1"/>
</dbReference>
<proteinExistence type="predicted"/>
<accession>A0ABQ0DNQ7</accession>
<organism evidence="2 3">
    <name type="scientific">Entamoeba nuttalli</name>
    <dbReference type="NCBI Taxonomy" id="412467"/>
    <lineage>
        <taxon>Eukaryota</taxon>
        <taxon>Amoebozoa</taxon>
        <taxon>Evosea</taxon>
        <taxon>Archamoebae</taxon>
        <taxon>Mastigamoebida</taxon>
        <taxon>Entamoebidae</taxon>
        <taxon>Entamoeba</taxon>
    </lineage>
</organism>
<dbReference type="Gene3D" id="3.40.50.300">
    <property type="entry name" value="P-loop containing nucleotide triphosphate hydrolases"/>
    <property type="match status" value="1"/>
</dbReference>